<dbReference type="InterPro" id="IPR012796">
    <property type="entry name" value="Lysidine-tRNA-synth_C"/>
</dbReference>
<evidence type="ECO:0000259" key="9">
    <source>
        <dbReference type="SMART" id="SM00977"/>
    </source>
</evidence>
<dbReference type="NCBIfam" id="TIGR02433">
    <property type="entry name" value="lysidine_TilS_C"/>
    <property type="match status" value="1"/>
</dbReference>
<dbReference type="CDD" id="cd01992">
    <property type="entry name" value="TilS_N"/>
    <property type="match status" value="1"/>
</dbReference>
<name>A0ABX0X6H7_9BACT</name>
<sequence length="453" mass="50747">MSTFAARFRQYNDKHQLFRHSDRLLVAVSGGVDSVVLAHLLHAEEYEFAVAHVNYQLRGDDSAGDARFVEKMARSLDAGFHGIAVDVGANRKSGESTQMVARRIRYNYFDKLLDEYKYDVLITAHHLDDQLETMMINFIRGTGLRGVAGMMPDQHGVCRPLLSHERREIVEYARANSLTWREDSSNASDNYLRNRVRHQLSPLLRELGLTAGALRSTSDHLLTARQLYEDQLSAINRTTVVVNNGGIKIDLTHLLKGNYAETFLYEYLRPRDFTAEQVRQLLAGAEGSSLESANHRARKKGGVITVISVPGNTPVLESLEITRLPFSFQTRQGQFTIQLTERPASLVAENIQYLTSRILPDAAAGATPPSLHLRPRKNGDRLQPLGMGGKSKKVQDLLTDLKIPREDREQLYLLVDEADIVLAIPGVMITELAKVTPDDRTVLKIILTKNGQV</sequence>
<dbReference type="PANTHER" id="PTHR43033:SF1">
    <property type="entry name" value="TRNA(ILE)-LYSIDINE SYNTHASE-RELATED"/>
    <property type="match status" value="1"/>
</dbReference>
<reference evidence="10 11" key="1">
    <citation type="submission" date="2020-03" db="EMBL/GenBank/DDBJ databases">
        <title>Genomic Encyclopedia of Type Strains, Phase IV (KMG-IV): sequencing the most valuable type-strain genomes for metagenomic binning, comparative biology and taxonomic classification.</title>
        <authorList>
            <person name="Goeker M."/>
        </authorList>
    </citation>
    <scope>NUCLEOTIDE SEQUENCE [LARGE SCALE GENOMIC DNA]</scope>
    <source>
        <strain evidence="10 11">DSM 105096</strain>
    </source>
</reference>
<evidence type="ECO:0000256" key="2">
    <source>
        <dbReference type="ARBA" id="ARBA00022490"/>
    </source>
</evidence>
<evidence type="ECO:0000256" key="7">
    <source>
        <dbReference type="ARBA" id="ARBA00048539"/>
    </source>
</evidence>
<dbReference type="HAMAP" id="MF_01161">
    <property type="entry name" value="tRNA_Ile_lys_synt"/>
    <property type="match status" value="1"/>
</dbReference>
<evidence type="ECO:0000256" key="4">
    <source>
        <dbReference type="ARBA" id="ARBA00022694"/>
    </source>
</evidence>
<keyword evidence="5 8" id="KW-0547">Nucleotide-binding</keyword>
<dbReference type="EC" id="6.3.4.19" evidence="8"/>
<keyword evidence="3 8" id="KW-0436">Ligase</keyword>
<evidence type="ECO:0000256" key="8">
    <source>
        <dbReference type="HAMAP-Rule" id="MF_01161"/>
    </source>
</evidence>
<feature type="binding site" evidence="8">
    <location>
        <begin position="29"/>
        <end position="34"/>
    </location>
    <ligand>
        <name>ATP</name>
        <dbReference type="ChEBI" id="CHEBI:30616"/>
    </ligand>
</feature>
<comment type="catalytic activity">
    <reaction evidence="7 8">
        <text>cytidine(34) in tRNA(Ile2) + L-lysine + ATP = lysidine(34) in tRNA(Ile2) + AMP + diphosphate + H(+)</text>
        <dbReference type="Rhea" id="RHEA:43744"/>
        <dbReference type="Rhea" id="RHEA-COMP:10625"/>
        <dbReference type="Rhea" id="RHEA-COMP:10670"/>
        <dbReference type="ChEBI" id="CHEBI:15378"/>
        <dbReference type="ChEBI" id="CHEBI:30616"/>
        <dbReference type="ChEBI" id="CHEBI:32551"/>
        <dbReference type="ChEBI" id="CHEBI:33019"/>
        <dbReference type="ChEBI" id="CHEBI:82748"/>
        <dbReference type="ChEBI" id="CHEBI:83665"/>
        <dbReference type="ChEBI" id="CHEBI:456215"/>
        <dbReference type="EC" id="6.3.4.19"/>
    </reaction>
</comment>
<dbReference type="Pfam" id="PF01171">
    <property type="entry name" value="ATP_bind_3"/>
    <property type="match status" value="1"/>
</dbReference>
<protein>
    <recommendedName>
        <fullName evidence="8">tRNA(Ile)-lysidine synthase</fullName>
        <ecNumber evidence="8">6.3.4.19</ecNumber>
    </recommendedName>
    <alternativeName>
        <fullName evidence="8">tRNA(Ile)-2-lysyl-cytidine synthase</fullName>
    </alternativeName>
    <alternativeName>
        <fullName evidence="8">tRNA(Ile)-lysidine synthetase</fullName>
    </alternativeName>
</protein>
<dbReference type="Proteomes" id="UP000770785">
    <property type="component" value="Unassembled WGS sequence"/>
</dbReference>
<dbReference type="Gene3D" id="3.40.50.620">
    <property type="entry name" value="HUPs"/>
    <property type="match status" value="1"/>
</dbReference>
<keyword evidence="6 8" id="KW-0067">ATP-binding</keyword>
<feature type="domain" description="Lysidine-tRNA(Ile) synthetase C-terminal" evidence="9">
    <location>
        <begin position="371"/>
        <end position="445"/>
    </location>
</feature>
<dbReference type="InterPro" id="IPR012795">
    <property type="entry name" value="tRNA_Ile_lys_synt_N"/>
</dbReference>
<organism evidence="10 11">
    <name type="scientific">Neolewinella antarctica</name>
    <dbReference type="NCBI Taxonomy" id="442734"/>
    <lineage>
        <taxon>Bacteria</taxon>
        <taxon>Pseudomonadati</taxon>
        <taxon>Bacteroidota</taxon>
        <taxon>Saprospiria</taxon>
        <taxon>Saprospirales</taxon>
        <taxon>Lewinellaceae</taxon>
        <taxon>Neolewinella</taxon>
    </lineage>
</organism>
<comment type="similarity">
    <text evidence="8">Belongs to the tRNA(Ile)-lysidine synthase family.</text>
</comment>
<evidence type="ECO:0000256" key="3">
    <source>
        <dbReference type="ARBA" id="ARBA00022598"/>
    </source>
</evidence>
<dbReference type="SUPFAM" id="SSF52402">
    <property type="entry name" value="Adenine nucleotide alpha hydrolases-like"/>
    <property type="match status" value="1"/>
</dbReference>
<dbReference type="InterPro" id="IPR014729">
    <property type="entry name" value="Rossmann-like_a/b/a_fold"/>
</dbReference>
<dbReference type="EMBL" id="JAATJH010000001">
    <property type="protein sequence ID" value="NJC24742.1"/>
    <property type="molecule type" value="Genomic_DNA"/>
</dbReference>
<keyword evidence="4 8" id="KW-0819">tRNA processing</keyword>
<dbReference type="Pfam" id="PF11734">
    <property type="entry name" value="TilS_C"/>
    <property type="match status" value="1"/>
</dbReference>
<dbReference type="PANTHER" id="PTHR43033">
    <property type="entry name" value="TRNA(ILE)-LYSIDINE SYNTHASE-RELATED"/>
    <property type="match status" value="1"/>
</dbReference>
<dbReference type="SMART" id="SM00977">
    <property type="entry name" value="TilS_C"/>
    <property type="match status" value="1"/>
</dbReference>
<comment type="subcellular location">
    <subcellularLocation>
        <location evidence="1 8">Cytoplasm</location>
    </subcellularLocation>
</comment>
<dbReference type="RefSeq" id="WP_168035554.1">
    <property type="nucleotide sequence ID" value="NZ_JAATJH010000001.1"/>
</dbReference>
<evidence type="ECO:0000256" key="5">
    <source>
        <dbReference type="ARBA" id="ARBA00022741"/>
    </source>
</evidence>
<dbReference type="InterPro" id="IPR012094">
    <property type="entry name" value="tRNA_Ile_lys_synt"/>
</dbReference>
<accession>A0ABX0X6H7</accession>
<dbReference type="GO" id="GO:0032267">
    <property type="term" value="F:tRNA(Ile)-lysidine synthase activity"/>
    <property type="evidence" value="ECO:0007669"/>
    <property type="project" value="UniProtKB-EC"/>
</dbReference>
<evidence type="ECO:0000313" key="11">
    <source>
        <dbReference type="Proteomes" id="UP000770785"/>
    </source>
</evidence>
<keyword evidence="11" id="KW-1185">Reference proteome</keyword>
<keyword evidence="2 8" id="KW-0963">Cytoplasm</keyword>
<evidence type="ECO:0000256" key="6">
    <source>
        <dbReference type="ARBA" id="ARBA00022840"/>
    </source>
</evidence>
<comment type="function">
    <text evidence="8">Ligates lysine onto the cytidine present at position 34 of the AUA codon-specific tRNA(Ile) that contains the anticodon CAU, in an ATP-dependent manner. Cytidine is converted to lysidine, thus changing the amino acid specificity of the tRNA from methionine to isoleucine.</text>
</comment>
<dbReference type="InterPro" id="IPR011063">
    <property type="entry name" value="TilS/TtcA_N"/>
</dbReference>
<evidence type="ECO:0000256" key="1">
    <source>
        <dbReference type="ARBA" id="ARBA00004496"/>
    </source>
</evidence>
<evidence type="ECO:0000313" key="10">
    <source>
        <dbReference type="EMBL" id="NJC24742.1"/>
    </source>
</evidence>
<dbReference type="NCBIfam" id="TIGR02432">
    <property type="entry name" value="lysidine_TilS_N"/>
    <property type="match status" value="1"/>
</dbReference>
<dbReference type="SUPFAM" id="SSF56037">
    <property type="entry name" value="PheT/TilS domain"/>
    <property type="match status" value="1"/>
</dbReference>
<proteinExistence type="inferred from homology"/>
<gene>
    <name evidence="8" type="primary">tilS</name>
    <name evidence="10" type="ORF">GGR27_000223</name>
</gene>
<comment type="domain">
    <text evidence="8">The N-terminal region contains the highly conserved SGGXDS motif, predicted to be a P-loop motif involved in ATP binding.</text>
</comment>
<comment type="caution">
    <text evidence="10">The sequence shown here is derived from an EMBL/GenBank/DDBJ whole genome shotgun (WGS) entry which is preliminary data.</text>
</comment>